<dbReference type="InterPro" id="IPR001100">
    <property type="entry name" value="Pyr_nuc-diS_OxRdtase"/>
</dbReference>
<dbReference type="InterPro" id="IPR036188">
    <property type="entry name" value="FAD/NAD-bd_sf"/>
</dbReference>
<dbReference type="SUPFAM" id="SSF51905">
    <property type="entry name" value="FAD/NAD(P)-binding domain"/>
    <property type="match status" value="1"/>
</dbReference>
<dbReference type="PRINTS" id="PR00368">
    <property type="entry name" value="FADPNR"/>
</dbReference>
<feature type="binding site" evidence="6">
    <location>
        <begin position="180"/>
        <end position="187"/>
    </location>
    <ligand>
        <name>NAD(+)</name>
        <dbReference type="ChEBI" id="CHEBI:57540"/>
    </ligand>
</feature>
<dbReference type="Proteomes" id="UP000014174">
    <property type="component" value="Unassembled WGS sequence"/>
</dbReference>
<dbReference type="Pfam" id="PF02852">
    <property type="entry name" value="Pyr_redox_dim"/>
    <property type="match status" value="1"/>
</dbReference>
<evidence type="ECO:0000313" key="10">
    <source>
        <dbReference type="EMBL" id="EOR93319.1"/>
    </source>
</evidence>
<evidence type="ECO:0000256" key="5">
    <source>
        <dbReference type="PIRSR" id="PIRSR000350-2"/>
    </source>
</evidence>
<feature type="binding site" evidence="6">
    <location>
        <position position="308"/>
    </location>
    <ligand>
        <name>FAD</name>
        <dbReference type="ChEBI" id="CHEBI:57692"/>
    </ligand>
</feature>
<evidence type="ECO:0000313" key="11">
    <source>
        <dbReference type="Proteomes" id="UP000014174"/>
    </source>
</evidence>
<dbReference type="SUPFAM" id="SSF55424">
    <property type="entry name" value="FAD/NAD-linked reductases, dimerisation (C-terminal) domain"/>
    <property type="match status" value="1"/>
</dbReference>
<gene>
    <name evidence="10" type="ORF">ADIARSV_3530</name>
</gene>
<evidence type="ECO:0000256" key="3">
    <source>
        <dbReference type="ARBA" id="ARBA00022827"/>
    </source>
</evidence>
<proteinExistence type="inferred from homology"/>
<dbReference type="OrthoDB" id="9800167at2"/>
<feature type="disulfide bond" description="Redox-active" evidence="7">
    <location>
        <begin position="41"/>
        <end position="46"/>
    </location>
</feature>
<evidence type="ECO:0000256" key="2">
    <source>
        <dbReference type="ARBA" id="ARBA00022630"/>
    </source>
</evidence>
<keyword evidence="6" id="KW-0520">NAD</keyword>
<evidence type="ECO:0000259" key="9">
    <source>
        <dbReference type="Pfam" id="PF07992"/>
    </source>
</evidence>
<comment type="similarity">
    <text evidence="1">Belongs to the class-I pyridine nucleotide-disulfide oxidoreductase family.</text>
</comment>
<dbReference type="FunFam" id="3.30.390.30:FF:000001">
    <property type="entry name" value="Dihydrolipoyl dehydrogenase"/>
    <property type="match status" value="1"/>
</dbReference>
<dbReference type="InterPro" id="IPR016156">
    <property type="entry name" value="FAD/NAD-linked_Rdtase_dimer_sf"/>
</dbReference>
<keyword evidence="6" id="KW-0547">Nucleotide-binding</keyword>
<evidence type="ECO:0000256" key="7">
    <source>
        <dbReference type="PIRSR" id="PIRSR000350-4"/>
    </source>
</evidence>
<feature type="binding site" evidence="6">
    <location>
        <position position="203"/>
    </location>
    <ligand>
        <name>NAD(+)</name>
        <dbReference type="ChEBI" id="CHEBI:57540"/>
    </ligand>
</feature>
<keyword evidence="11" id="KW-1185">Reference proteome</keyword>
<feature type="active site" description="Proton acceptor" evidence="5">
    <location>
        <position position="440"/>
    </location>
</feature>
<dbReference type="PRINTS" id="PR00411">
    <property type="entry name" value="PNDRDTASEI"/>
</dbReference>
<name>R9GWJ6_9SPHI</name>
<keyword evidence="4" id="KW-0560">Oxidoreductase</keyword>
<evidence type="ECO:0000256" key="6">
    <source>
        <dbReference type="PIRSR" id="PIRSR000350-3"/>
    </source>
</evidence>
<feature type="domain" description="FAD/NAD(P)-binding" evidence="9">
    <location>
        <begin position="4"/>
        <end position="321"/>
    </location>
</feature>
<evidence type="ECO:0000256" key="4">
    <source>
        <dbReference type="ARBA" id="ARBA00023002"/>
    </source>
</evidence>
<dbReference type="EMBL" id="AQPN01000118">
    <property type="protein sequence ID" value="EOR93319.1"/>
    <property type="molecule type" value="Genomic_DNA"/>
</dbReference>
<dbReference type="PANTHER" id="PTHR43014">
    <property type="entry name" value="MERCURIC REDUCTASE"/>
    <property type="match status" value="1"/>
</dbReference>
<dbReference type="GO" id="GO:0003955">
    <property type="term" value="F:NAD(P)H dehydrogenase (quinone) activity"/>
    <property type="evidence" value="ECO:0007669"/>
    <property type="project" value="TreeGrafter"/>
</dbReference>
<comment type="caution">
    <text evidence="10">The sequence shown here is derived from an EMBL/GenBank/DDBJ whole genome shotgun (WGS) entry which is preliminary data.</text>
</comment>
<dbReference type="RefSeq" id="WP_016196758.1">
    <property type="nucleotide sequence ID" value="NZ_AQPN01000118.1"/>
</dbReference>
<dbReference type="InterPro" id="IPR004099">
    <property type="entry name" value="Pyr_nucl-diS_OxRdtase_dimer"/>
</dbReference>
<dbReference type="AlphaFoldDB" id="R9GWJ6"/>
<evidence type="ECO:0000259" key="8">
    <source>
        <dbReference type="Pfam" id="PF02852"/>
    </source>
</evidence>
<protein>
    <submittedName>
        <fullName evidence="10">PF00070 family, FAD-dependent NAD(P)-disulfide oxidoreductase</fullName>
    </submittedName>
</protein>
<keyword evidence="3 6" id="KW-0274">FAD</keyword>
<feature type="domain" description="Pyridine nucleotide-disulphide oxidoreductase dimerisation" evidence="8">
    <location>
        <begin position="342"/>
        <end position="449"/>
    </location>
</feature>
<dbReference type="PANTHER" id="PTHR43014:SF2">
    <property type="entry name" value="MERCURIC REDUCTASE"/>
    <property type="match status" value="1"/>
</dbReference>
<dbReference type="STRING" id="1150600.ADIARSV_3530"/>
<dbReference type="eggNOG" id="COG1249">
    <property type="taxonomic scope" value="Bacteria"/>
</dbReference>
<reference evidence="10 11" key="1">
    <citation type="journal article" date="2013" name="Genome Announc.">
        <title>Draft Genome Sequence of Arcticibacter svalbardensis Strain MN12-7T, a Member of the Family Sphingobacteriaceae Isolated from an Arctic Soil Sample.</title>
        <authorList>
            <person name="Shivaji S."/>
            <person name="Ara S."/>
            <person name="Prasad S."/>
            <person name="Manasa B.P."/>
            <person name="Begum Z."/>
            <person name="Singh A."/>
            <person name="Kumar Pinnaka A."/>
        </authorList>
    </citation>
    <scope>NUCLEOTIDE SEQUENCE [LARGE SCALE GENOMIC DNA]</scope>
    <source>
        <strain evidence="10 11">MN12-7</strain>
    </source>
</reference>
<dbReference type="Pfam" id="PF07992">
    <property type="entry name" value="Pyr_redox_2"/>
    <property type="match status" value="1"/>
</dbReference>
<feature type="binding site" evidence="6">
    <location>
        <position position="267"/>
    </location>
    <ligand>
        <name>NAD(+)</name>
        <dbReference type="ChEBI" id="CHEBI:57540"/>
    </ligand>
</feature>
<dbReference type="GO" id="GO:0050660">
    <property type="term" value="F:flavin adenine dinucleotide binding"/>
    <property type="evidence" value="ECO:0007669"/>
    <property type="project" value="TreeGrafter"/>
</dbReference>
<sequence>MKTYDAIIIGSGQGGTPLAKKLAKAGWKTALIEKQYIGGTCVNVGCTPTKTMIASAKTIYTITQAHTLGVEAELKSVDIATILKRKSDVVDLFRDGSQKGVEETENLELLWGKAAFTGKNELQVMLNSGGSEIISAPRIIISAGAHAAIPKIPGIEDSGYLTSASLMELTEIPKHLLIIGAGYIALEFGQMYRRFGSQVTIVEQGERILVKEDEDVSHTVLEFLQQEGIRVICKSGVTKIDNQEDYLLVSLKDGQELPVSHLLVAAGRTPNTSDLNLEKAGVIVTKKGHIQVNEFLETSAEGIYAIGDIKGGPQFTHIAYNDYIILAQNLLANKQITTDRIVPYCMFTDPQLGRVGITETEAQNKGLNIKVACLPMSKVARAIEVGDQRGFMKAVVDADSGQILGAAIIAEDGGEIMSVLQMAMLGRIPHQQIRKMIFAHPLYSESLNNLFLTLEK</sequence>
<dbReference type="Gene3D" id="3.50.50.60">
    <property type="entry name" value="FAD/NAD(P)-binding domain"/>
    <property type="match status" value="2"/>
</dbReference>
<organism evidence="10 11">
    <name type="scientific">Arcticibacter svalbardensis MN12-7</name>
    <dbReference type="NCBI Taxonomy" id="1150600"/>
    <lineage>
        <taxon>Bacteria</taxon>
        <taxon>Pseudomonadati</taxon>
        <taxon>Bacteroidota</taxon>
        <taxon>Sphingobacteriia</taxon>
        <taxon>Sphingobacteriales</taxon>
        <taxon>Sphingobacteriaceae</taxon>
        <taxon>Arcticibacter</taxon>
    </lineage>
</organism>
<dbReference type="InterPro" id="IPR023753">
    <property type="entry name" value="FAD/NAD-binding_dom"/>
</dbReference>
<dbReference type="Gene3D" id="3.30.390.30">
    <property type="match status" value="1"/>
</dbReference>
<dbReference type="PATRIC" id="fig|1150600.3.peg.3497"/>
<dbReference type="PIRSF" id="PIRSF000350">
    <property type="entry name" value="Mercury_reductase_MerA"/>
    <property type="match status" value="1"/>
</dbReference>
<feature type="binding site" evidence="6">
    <location>
        <position position="50"/>
    </location>
    <ligand>
        <name>FAD</name>
        <dbReference type="ChEBI" id="CHEBI:57692"/>
    </ligand>
</feature>
<accession>R9GWJ6</accession>
<comment type="cofactor">
    <cofactor evidence="6">
        <name>FAD</name>
        <dbReference type="ChEBI" id="CHEBI:57692"/>
    </cofactor>
    <text evidence="6">Binds 1 FAD per subunit.</text>
</comment>
<keyword evidence="2" id="KW-0285">Flavoprotein</keyword>
<evidence type="ECO:0000256" key="1">
    <source>
        <dbReference type="ARBA" id="ARBA00007532"/>
    </source>
</evidence>